<dbReference type="SMART" id="SM00490">
    <property type="entry name" value="HELICc"/>
    <property type="match status" value="1"/>
</dbReference>
<reference evidence="13" key="2">
    <citation type="submission" date="2024-06" db="EMBL/GenBank/DDBJ databases">
        <authorList>
            <person name="Petrova K.O."/>
            <person name="Toshchakov S.V."/>
            <person name="Boltjanskaja Y.V."/>
            <person name="Kevbrin V.V."/>
        </authorList>
    </citation>
    <scope>NUCLEOTIDE SEQUENCE</scope>
    <source>
        <strain evidence="13">Z-710</strain>
    </source>
</reference>
<feature type="domain" description="Helicase ATP-binding" evidence="10">
    <location>
        <begin position="252"/>
        <end position="438"/>
    </location>
</feature>
<evidence type="ECO:0000256" key="2">
    <source>
        <dbReference type="ARBA" id="ARBA00009046"/>
    </source>
</evidence>
<dbReference type="GO" id="GO:0051607">
    <property type="term" value="P:defense response to virus"/>
    <property type="evidence" value="ECO:0007669"/>
    <property type="project" value="UniProtKB-KW"/>
</dbReference>
<name>A0AAU8HX86_9FIRM</name>
<accession>A0AAU8HX86</accession>
<proteinExistence type="inferred from homology"/>
<dbReference type="InterPro" id="IPR052511">
    <property type="entry name" value="ATP-dep_Helicase"/>
</dbReference>
<dbReference type="InterPro" id="IPR006483">
    <property type="entry name" value="CRISPR-assoc_Cas3_HD"/>
</dbReference>
<dbReference type="InterPro" id="IPR006674">
    <property type="entry name" value="HD_domain"/>
</dbReference>
<dbReference type="InterPro" id="IPR027417">
    <property type="entry name" value="P-loop_NTPase"/>
</dbReference>
<evidence type="ECO:0000256" key="8">
    <source>
        <dbReference type="ARBA" id="ARBA00022840"/>
    </source>
</evidence>
<evidence type="ECO:0000256" key="1">
    <source>
        <dbReference type="ARBA" id="ARBA00006847"/>
    </source>
</evidence>
<dbReference type="Gene3D" id="3.40.50.300">
    <property type="entry name" value="P-loop containing nucleotide triphosphate hydrolases"/>
    <property type="match status" value="2"/>
</dbReference>
<dbReference type="GO" id="GO:0005524">
    <property type="term" value="F:ATP binding"/>
    <property type="evidence" value="ECO:0007669"/>
    <property type="project" value="UniProtKB-KW"/>
</dbReference>
<dbReference type="GO" id="GO:0004518">
    <property type="term" value="F:nuclease activity"/>
    <property type="evidence" value="ECO:0007669"/>
    <property type="project" value="UniProtKB-KW"/>
</dbReference>
<dbReference type="SUPFAM" id="SSF52540">
    <property type="entry name" value="P-loop containing nucleoside triphosphate hydrolases"/>
    <property type="match status" value="1"/>
</dbReference>
<organism evidence="13">
    <name type="scientific">Proteinivorax hydrogeniformans</name>
    <dbReference type="NCBI Taxonomy" id="1826727"/>
    <lineage>
        <taxon>Bacteria</taxon>
        <taxon>Bacillati</taxon>
        <taxon>Bacillota</taxon>
        <taxon>Clostridia</taxon>
        <taxon>Eubacteriales</taxon>
        <taxon>Proteinivoracaceae</taxon>
        <taxon>Proteinivorax</taxon>
    </lineage>
</organism>
<evidence type="ECO:0000256" key="4">
    <source>
        <dbReference type="ARBA" id="ARBA00022723"/>
    </source>
</evidence>
<evidence type="ECO:0000259" key="12">
    <source>
        <dbReference type="PROSITE" id="PS51643"/>
    </source>
</evidence>
<dbReference type="InterPro" id="IPR011545">
    <property type="entry name" value="DEAD/DEAH_box_helicase_dom"/>
</dbReference>
<dbReference type="PROSITE" id="PS51192">
    <property type="entry name" value="HELICASE_ATP_BIND_1"/>
    <property type="match status" value="1"/>
</dbReference>
<dbReference type="InterPro" id="IPR006474">
    <property type="entry name" value="Helicase_Cas3_CRISPR-ass_core"/>
</dbReference>
<dbReference type="EMBL" id="CP159485">
    <property type="protein sequence ID" value="XCI29998.1"/>
    <property type="molecule type" value="Genomic_DNA"/>
</dbReference>
<sequence length="787" mass="89368">MQTVKEHLTNVSQIAASNGEKIEVGHMTYVAGLLHDSGKLSTKFKDYILQSVNDATYTPKRGSVDHSTAGGKILFEKFHKHNSNVSLRIIVELLCNTIISHHNGLTDFLSPTGTSTYLRRLKDKEIDNFDEIIGDFFNEISSLELLEEKLQHAEVELKSALYRNHQHSKSKDPNITITLLMKYVFSCLIDADRTDARCFDENINSLEQANNGNDFNLYYSRLIRHLDLLNKANTSKSRVDKLRENMSEQCEVFADRPSGIYTLSIPTGGGKTLSSLRYAIKHAIKFNKDRIIYVVPYTSIIEQNAKEVREILKDNKNILEHHSNIIENEDDGPYENNKTYQLARDNWHSPIIFTTMVQFLNTIYSNKTRDIRRFHQLANSIIIFDEVQSVPVKCIALFNESLNFLTNVCNTSILLCTATQPALDFVDKKLDKIDGEVVSNLSEVTKSFKRVEIIDKTKHDGWSTGELVTFINENLNEETRSILIVLNTKTVVKNLYKRLRQTKDAKVYHLSTSMCAAHRSTVLNKIKSALLNKERVVCVSTQLIEAGVNISFECVVRSLSGVDSIAQAAGRCNRHGEVSTKNVYVINHREESLNHLKNIKTGAEITNKILLDKKYGHVKEDLLSPKIMSLYFTNYYTELQNKLEYPIPSLQDNLYELTKGSNKYKEHYRSKSGRDFPLALYSSVKTVGDYFQVIDQKTTSVLVPYGEGADIISELNGELAITELSLVLRRAQHYVVNVYDFELQKLSKSGGLVYLLDDKVIALKENAYDLDFGVSTDEEGKMSTLTI</sequence>
<keyword evidence="4" id="KW-0479">Metal-binding</keyword>
<dbReference type="GO" id="GO:0016887">
    <property type="term" value="F:ATP hydrolysis activity"/>
    <property type="evidence" value="ECO:0007669"/>
    <property type="project" value="TreeGrafter"/>
</dbReference>
<comment type="similarity">
    <text evidence="2">In the central section; belongs to the CRISPR-associated helicase Cas3 family.</text>
</comment>
<reference evidence="13" key="1">
    <citation type="journal article" date="2018" name="Antonie Van Leeuwenhoek">
        <title>Proteinivorax hydrogeniformans sp. nov., an anaerobic, haloalkaliphilic bacterium fermenting proteinaceous compounds with high hydrogen production.</title>
        <authorList>
            <person name="Boltyanskaya Y."/>
            <person name="Detkova E."/>
            <person name="Pimenov N."/>
            <person name="Kevbrin V."/>
        </authorList>
    </citation>
    <scope>NUCLEOTIDE SEQUENCE</scope>
    <source>
        <strain evidence="13">Z-710</strain>
    </source>
</reference>
<dbReference type="GO" id="GO:0003677">
    <property type="term" value="F:DNA binding"/>
    <property type="evidence" value="ECO:0007669"/>
    <property type="project" value="TreeGrafter"/>
</dbReference>
<dbReference type="InterPro" id="IPR038257">
    <property type="entry name" value="CRISPR-assoc_Cas3_HD_sf"/>
</dbReference>
<dbReference type="Gene3D" id="1.10.3210.30">
    <property type="match status" value="1"/>
</dbReference>
<dbReference type="Pfam" id="PF22590">
    <property type="entry name" value="Cas3-like_C_2"/>
    <property type="match status" value="1"/>
</dbReference>
<dbReference type="NCBIfam" id="TIGR01596">
    <property type="entry name" value="cas3_HD"/>
    <property type="match status" value="1"/>
</dbReference>
<dbReference type="PROSITE" id="PS51643">
    <property type="entry name" value="HD_CAS3"/>
    <property type="match status" value="1"/>
</dbReference>
<dbReference type="CDD" id="cd17930">
    <property type="entry name" value="DEXHc_cas3"/>
    <property type="match status" value="1"/>
</dbReference>
<evidence type="ECO:0000259" key="11">
    <source>
        <dbReference type="PROSITE" id="PS51194"/>
    </source>
</evidence>
<dbReference type="PROSITE" id="PS51194">
    <property type="entry name" value="HELICASE_CTER"/>
    <property type="match status" value="1"/>
</dbReference>
<dbReference type="InterPro" id="IPR014001">
    <property type="entry name" value="Helicase_ATP-bd"/>
</dbReference>
<keyword evidence="5" id="KW-0547">Nucleotide-binding</keyword>
<dbReference type="GO" id="GO:0004386">
    <property type="term" value="F:helicase activity"/>
    <property type="evidence" value="ECO:0007669"/>
    <property type="project" value="UniProtKB-KW"/>
</dbReference>
<evidence type="ECO:0000256" key="6">
    <source>
        <dbReference type="ARBA" id="ARBA00022801"/>
    </source>
</evidence>
<keyword evidence="6" id="KW-0378">Hydrolase</keyword>
<evidence type="ECO:0000256" key="7">
    <source>
        <dbReference type="ARBA" id="ARBA00022806"/>
    </source>
</evidence>
<keyword evidence="8" id="KW-0067">ATP-binding</keyword>
<dbReference type="PANTHER" id="PTHR47962:SF5">
    <property type="entry name" value="ATP-DEPENDENT HELICASE LHR-RELATED"/>
    <property type="match status" value="1"/>
</dbReference>
<keyword evidence="7" id="KW-0347">Helicase</keyword>
<evidence type="ECO:0000256" key="9">
    <source>
        <dbReference type="ARBA" id="ARBA00023118"/>
    </source>
</evidence>
<keyword evidence="3" id="KW-0540">Nuclease</keyword>
<dbReference type="Pfam" id="PF01966">
    <property type="entry name" value="HD"/>
    <property type="match status" value="1"/>
</dbReference>
<dbReference type="RefSeq" id="WP_353894542.1">
    <property type="nucleotide sequence ID" value="NZ_CP159485.1"/>
</dbReference>
<comment type="similarity">
    <text evidence="1">In the N-terminal section; belongs to the CRISPR-associated nuclease Cas3-HD family.</text>
</comment>
<dbReference type="InterPro" id="IPR001650">
    <property type="entry name" value="Helicase_C-like"/>
</dbReference>
<keyword evidence="9" id="KW-0051">Antiviral defense</keyword>
<dbReference type="SUPFAM" id="SSF109604">
    <property type="entry name" value="HD-domain/PDEase-like"/>
    <property type="match status" value="1"/>
</dbReference>
<dbReference type="Pfam" id="PF00270">
    <property type="entry name" value="DEAD"/>
    <property type="match status" value="1"/>
</dbReference>
<feature type="domain" description="HD Cas3-type" evidence="12">
    <location>
        <begin position="1"/>
        <end position="194"/>
    </location>
</feature>
<evidence type="ECO:0000256" key="5">
    <source>
        <dbReference type="ARBA" id="ARBA00022741"/>
    </source>
</evidence>
<dbReference type="CDD" id="cd09641">
    <property type="entry name" value="Cas3''_I"/>
    <property type="match status" value="1"/>
</dbReference>
<protein>
    <submittedName>
        <fullName evidence="13">CRISPR-associated helicase Cas3</fullName>
    </submittedName>
</protein>
<evidence type="ECO:0000259" key="10">
    <source>
        <dbReference type="PROSITE" id="PS51192"/>
    </source>
</evidence>
<feature type="domain" description="Helicase C-terminal" evidence="11">
    <location>
        <begin position="467"/>
        <end position="622"/>
    </location>
</feature>
<dbReference type="AlphaFoldDB" id="A0AAU8HX86"/>
<dbReference type="GO" id="GO:0046872">
    <property type="term" value="F:metal ion binding"/>
    <property type="evidence" value="ECO:0007669"/>
    <property type="project" value="UniProtKB-KW"/>
</dbReference>
<dbReference type="NCBIfam" id="TIGR01587">
    <property type="entry name" value="cas3_core"/>
    <property type="match status" value="1"/>
</dbReference>
<dbReference type="InterPro" id="IPR054712">
    <property type="entry name" value="Cas3-like_dom"/>
</dbReference>
<dbReference type="SMART" id="SM00487">
    <property type="entry name" value="DEXDc"/>
    <property type="match status" value="1"/>
</dbReference>
<evidence type="ECO:0000256" key="3">
    <source>
        <dbReference type="ARBA" id="ARBA00022722"/>
    </source>
</evidence>
<dbReference type="PANTHER" id="PTHR47962">
    <property type="entry name" value="ATP-DEPENDENT HELICASE LHR-RELATED-RELATED"/>
    <property type="match status" value="1"/>
</dbReference>
<gene>
    <name evidence="13" type="primary">cas3</name>
    <name evidence="13" type="ORF">PRVXH_000943</name>
</gene>
<evidence type="ECO:0000313" key="13">
    <source>
        <dbReference type="EMBL" id="XCI29998.1"/>
    </source>
</evidence>